<dbReference type="PANTHER" id="PTHR43685:SF11">
    <property type="entry name" value="GLYCOSYLTRANSFERASE TAGX-RELATED"/>
    <property type="match status" value="1"/>
</dbReference>
<dbReference type="PANTHER" id="PTHR43685">
    <property type="entry name" value="GLYCOSYLTRANSFERASE"/>
    <property type="match status" value="1"/>
</dbReference>
<dbReference type="InterPro" id="IPR050834">
    <property type="entry name" value="Glycosyltransf_2"/>
</dbReference>
<sequence length="262" mass="30519">MKPFLTVITINYNNLLGLEKTIQSVKSQTFKNFEYLVIDGGSKDGSKEYIESQDAFIHYWVSEPDSGIYNAMNKGIKASNGDYLLFLNSGDELNGNSALDDFIKHQRFQGDIIYGDYKYKEGGKIFPDNLTPLFFVRTSLPHQSTLFKREVFDKIGLYDENYKIVSDRAFYIKCFLSNQFVFKHIPYPLAIYDLSGISNDPLYKERQALENERMFQEHYGIYYEDYKNMLLLQSKLNQARKESVSGIMKRIVKKIKKVCRIP</sequence>
<organism evidence="2 3">
    <name type="scientific">Flavobacterium pokkalii</name>
    <dbReference type="NCBI Taxonomy" id="1940408"/>
    <lineage>
        <taxon>Bacteria</taxon>
        <taxon>Pseudomonadati</taxon>
        <taxon>Bacteroidota</taxon>
        <taxon>Flavobacteriia</taxon>
        <taxon>Flavobacteriales</taxon>
        <taxon>Flavobacteriaceae</taxon>
        <taxon>Flavobacterium</taxon>
    </lineage>
</organism>
<keyword evidence="3" id="KW-1185">Reference proteome</keyword>
<protein>
    <recommendedName>
        <fullName evidence="1">Glycosyltransferase 2-like domain-containing protein</fullName>
    </recommendedName>
</protein>
<dbReference type="Pfam" id="PF00535">
    <property type="entry name" value="Glycos_transf_2"/>
    <property type="match status" value="1"/>
</dbReference>
<reference evidence="2 3" key="1">
    <citation type="journal article" date="2020" name="Microbiol. Res.">
        <title>Flavobacterium pokkalii sp. nov., a novel plant growth promoting native rhizobacteria isolated from pokkali rice grown in coastal saline affected agricultural regions of southern India, Kerala.</title>
        <authorList>
            <person name="Menon R.R."/>
            <person name="Kumari S."/>
            <person name="Viver T."/>
            <person name="Rameshkumar N."/>
        </authorList>
    </citation>
    <scope>NUCLEOTIDE SEQUENCE [LARGE SCALE GENOMIC DNA]</scope>
    <source>
        <strain evidence="2 3">L1I52</strain>
    </source>
</reference>
<comment type="caution">
    <text evidence="2">The sequence shown here is derived from an EMBL/GenBank/DDBJ whole genome shotgun (WGS) entry which is preliminary data.</text>
</comment>
<evidence type="ECO:0000259" key="1">
    <source>
        <dbReference type="Pfam" id="PF00535"/>
    </source>
</evidence>
<gene>
    <name evidence="2" type="ORF">B6A10_15450</name>
</gene>
<dbReference type="Gene3D" id="3.90.550.10">
    <property type="entry name" value="Spore Coat Polysaccharide Biosynthesis Protein SpsA, Chain A"/>
    <property type="match status" value="1"/>
</dbReference>
<dbReference type="EMBL" id="NASZ01000032">
    <property type="protein sequence ID" value="MBD0726568.1"/>
    <property type="molecule type" value="Genomic_DNA"/>
</dbReference>
<dbReference type="InterPro" id="IPR001173">
    <property type="entry name" value="Glyco_trans_2-like"/>
</dbReference>
<dbReference type="SUPFAM" id="SSF53448">
    <property type="entry name" value="Nucleotide-diphospho-sugar transferases"/>
    <property type="match status" value="1"/>
</dbReference>
<proteinExistence type="predicted"/>
<name>A0ABR7UV93_9FLAO</name>
<feature type="domain" description="Glycosyltransferase 2-like" evidence="1">
    <location>
        <begin position="6"/>
        <end position="122"/>
    </location>
</feature>
<evidence type="ECO:0000313" key="3">
    <source>
        <dbReference type="Proteomes" id="UP000661715"/>
    </source>
</evidence>
<dbReference type="CDD" id="cd06433">
    <property type="entry name" value="GT_2_WfgS_like"/>
    <property type="match status" value="1"/>
</dbReference>
<dbReference type="InterPro" id="IPR029044">
    <property type="entry name" value="Nucleotide-diphossugar_trans"/>
</dbReference>
<accession>A0ABR7UV93</accession>
<dbReference type="RefSeq" id="WP_188221576.1">
    <property type="nucleotide sequence ID" value="NZ_NASZ01000032.1"/>
</dbReference>
<evidence type="ECO:0000313" key="2">
    <source>
        <dbReference type="EMBL" id="MBD0726568.1"/>
    </source>
</evidence>
<dbReference type="Proteomes" id="UP000661715">
    <property type="component" value="Unassembled WGS sequence"/>
</dbReference>